<evidence type="ECO:0000313" key="1">
    <source>
        <dbReference type="EMBL" id="KQK75587.1"/>
    </source>
</evidence>
<dbReference type="STRING" id="12930.A0A0Q3P4M4"/>
<gene>
    <name evidence="1" type="ORF">AAES_145416</name>
</gene>
<reference evidence="1 2" key="1">
    <citation type="submission" date="2015-10" db="EMBL/GenBank/DDBJ databases">
        <authorList>
            <person name="Gilbert D.G."/>
        </authorList>
    </citation>
    <scope>NUCLEOTIDE SEQUENCE [LARGE SCALE GENOMIC DNA]</scope>
    <source>
        <strain evidence="1">FVVF132</strain>
    </source>
</reference>
<keyword evidence="2" id="KW-1185">Reference proteome</keyword>
<dbReference type="OrthoDB" id="10014897at2759"/>
<dbReference type="EMBL" id="LMAW01002923">
    <property type="protein sequence ID" value="KQK75587.1"/>
    <property type="molecule type" value="Genomic_DNA"/>
</dbReference>
<comment type="caution">
    <text evidence="1">The sequence shown here is derived from an EMBL/GenBank/DDBJ whole genome shotgun (WGS) entry which is preliminary data.</text>
</comment>
<sequence>MGKIEKGRVIPTHTFSAIIAIREGIVLRAEIDTTLILKQTDPNCKLEDKAEDEVLDCKKRPDEGEELEEEAVHSCDSCLQVFESLSDITEHKINQCQLAGGVHSYLDYYQTYALRISTVLMRQGFIEQTHTALCFRDEVIAGREK</sequence>
<protein>
    <recommendedName>
        <fullName evidence="3">Zinc finger protein 521</fullName>
    </recommendedName>
</protein>
<evidence type="ECO:0008006" key="3">
    <source>
        <dbReference type="Google" id="ProtNLM"/>
    </source>
</evidence>
<dbReference type="Proteomes" id="UP000051836">
    <property type="component" value="Unassembled WGS sequence"/>
</dbReference>
<name>A0A0Q3P4M4_AMAAE</name>
<organism evidence="1 2">
    <name type="scientific">Amazona aestiva</name>
    <name type="common">Blue-fronted Amazon parrot</name>
    <dbReference type="NCBI Taxonomy" id="12930"/>
    <lineage>
        <taxon>Eukaryota</taxon>
        <taxon>Metazoa</taxon>
        <taxon>Chordata</taxon>
        <taxon>Craniata</taxon>
        <taxon>Vertebrata</taxon>
        <taxon>Euteleostomi</taxon>
        <taxon>Archelosauria</taxon>
        <taxon>Archosauria</taxon>
        <taxon>Dinosauria</taxon>
        <taxon>Saurischia</taxon>
        <taxon>Theropoda</taxon>
        <taxon>Coelurosauria</taxon>
        <taxon>Aves</taxon>
        <taxon>Neognathae</taxon>
        <taxon>Neoaves</taxon>
        <taxon>Telluraves</taxon>
        <taxon>Australaves</taxon>
        <taxon>Psittaciformes</taxon>
        <taxon>Psittacidae</taxon>
        <taxon>Amazona</taxon>
    </lineage>
</organism>
<proteinExistence type="predicted"/>
<accession>A0A0Q3P4M4</accession>
<evidence type="ECO:0000313" key="2">
    <source>
        <dbReference type="Proteomes" id="UP000051836"/>
    </source>
</evidence>
<dbReference type="AlphaFoldDB" id="A0A0Q3P4M4"/>